<dbReference type="InterPro" id="IPR041366">
    <property type="entry name" value="Pre-PUA"/>
</dbReference>
<dbReference type="PROSITE" id="PS50890">
    <property type="entry name" value="PUA"/>
    <property type="match status" value="1"/>
</dbReference>
<dbReference type="InterPro" id="IPR036885">
    <property type="entry name" value="SWIB_MDM2_dom_sf"/>
</dbReference>
<dbReference type="InterPro" id="IPR036877">
    <property type="entry name" value="SUI1_dom_sf"/>
</dbReference>
<dbReference type="Pfam" id="PF01253">
    <property type="entry name" value="SUI1"/>
    <property type="match status" value="1"/>
</dbReference>
<dbReference type="InterPro" id="IPR004521">
    <property type="entry name" value="Uncharacterised_CHP00451"/>
</dbReference>
<dbReference type="InterPro" id="IPR039759">
    <property type="entry name" value="eIF2D_SUI1"/>
</dbReference>
<evidence type="ECO:0000313" key="7">
    <source>
        <dbReference type="Proteomes" id="UP001195483"/>
    </source>
</evidence>
<keyword evidence="7" id="KW-1185">Reference proteome</keyword>
<evidence type="ECO:0000256" key="1">
    <source>
        <dbReference type="ARBA" id="ARBA00010359"/>
    </source>
</evidence>
<dbReference type="GO" id="GO:0001731">
    <property type="term" value="P:formation of translation preinitiation complex"/>
    <property type="evidence" value="ECO:0007669"/>
    <property type="project" value="InterPro"/>
</dbReference>
<feature type="region of interest" description="Disordered" evidence="3">
    <location>
        <begin position="187"/>
        <end position="269"/>
    </location>
</feature>
<dbReference type="InterPro" id="IPR001950">
    <property type="entry name" value="SUI1"/>
</dbReference>
<dbReference type="InterPro" id="IPR048248">
    <property type="entry name" value="PUA_eIF2d-like"/>
</dbReference>
<reference evidence="6" key="2">
    <citation type="journal article" date="2021" name="Genome Biol. Evol.">
        <title>Developing a high-quality reference genome for a parasitic bivalve with doubly uniparental inheritance (Bivalvia: Unionida).</title>
        <authorList>
            <person name="Smith C.H."/>
        </authorList>
    </citation>
    <scope>NUCLEOTIDE SEQUENCE</scope>
    <source>
        <strain evidence="6">CHS0354</strain>
        <tissue evidence="6">Mantle</tissue>
    </source>
</reference>
<feature type="domain" description="SUI1" evidence="4">
    <location>
        <begin position="545"/>
        <end position="618"/>
    </location>
</feature>
<dbReference type="Gene3D" id="3.30.780.10">
    <property type="entry name" value="SUI1-like domain"/>
    <property type="match status" value="1"/>
</dbReference>
<protein>
    <recommendedName>
        <fullName evidence="8">Eukaryotic translation initiation factor 2D</fullName>
    </recommendedName>
</protein>
<feature type="compositionally biased region" description="Polar residues" evidence="3">
    <location>
        <begin position="246"/>
        <end position="269"/>
    </location>
</feature>
<dbReference type="FunFam" id="3.10.400.20:FF:000002">
    <property type="entry name" value="Eukaryotic translation initiation factor 2D"/>
    <property type="match status" value="1"/>
</dbReference>
<dbReference type="PANTHER" id="PTHR12217:SF4">
    <property type="entry name" value="EUKARYOTIC TRANSLATION INITIATION FACTOR 2D"/>
    <property type="match status" value="1"/>
</dbReference>
<dbReference type="InterPro" id="IPR057429">
    <property type="entry name" value="WH_eIF2D"/>
</dbReference>
<evidence type="ECO:0000256" key="3">
    <source>
        <dbReference type="SAM" id="MobiDB-lite"/>
    </source>
</evidence>
<comment type="caution">
    <text evidence="6">The sequence shown here is derived from an EMBL/GenBank/DDBJ whole genome shotgun (WGS) entry which is preliminary data.</text>
</comment>
<dbReference type="PROSITE" id="PS51925">
    <property type="entry name" value="SWIB_MDM2"/>
    <property type="match status" value="1"/>
</dbReference>
<dbReference type="PANTHER" id="PTHR12217">
    <property type="entry name" value="EUKARYOTIC TRANSLATION INITIATION FACTOR 2D"/>
    <property type="match status" value="1"/>
</dbReference>
<dbReference type="GO" id="GO:0003743">
    <property type="term" value="F:translation initiation factor activity"/>
    <property type="evidence" value="ECO:0007669"/>
    <property type="project" value="InterPro"/>
</dbReference>
<organism evidence="6 7">
    <name type="scientific">Potamilus streckersoni</name>
    <dbReference type="NCBI Taxonomy" id="2493646"/>
    <lineage>
        <taxon>Eukaryota</taxon>
        <taxon>Metazoa</taxon>
        <taxon>Spiralia</taxon>
        <taxon>Lophotrochozoa</taxon>
        <taxon>Mollusca</taxon>
        <taxon>Bivalvia</taxon>
        <taxon>Autobranchia</taxon>
        <taxon>Heteroconchia</taxon>
        <taxon>Palaeoheterodonta</taxon>
        <taxon>Unionida</taxon>
        <taxon>Unionoidea</taxon>
        <taxon>Unionidae</taxon>
        <taxon>Ambleminae</taxon>
        <taxon>Lampsilini</taxon>
        <taxon>Potamilus</taxon>
    </lineage>
</organism>
<evidence type="ECO:0000256" key="2">
    <source>
        <dbReference type="ARBA" id="ARBA00022490"/>
    </source>
</evidence>
<evidence type="ECO:0000313" key="6">
    <source>
        <dbReference type="EMBL" id="KAK3599845.1"/>
    </source>
</evidence>
<reference evidence="6" key="3">
    <citation type="submission" date="2023-05" db="EMBL/GenBank/DDBJ databases">
        <authorList>
            <person name="Smith C.H."/>
        </authorList>
    </citation>
    <scope>NUCLEOTIDE SEQUENCE</scope>
    <source>
        <strain evidence="6">CHS0354</strain>
        <tissue evidence="6">Mantle</tissue>
    </source>
</reference>
<dbReference type="Gene3D" id="1.10.245.10">
    <property type="entry name" value="SWIB/MDM2 domain"/>
    <property type="match status" value="1"/>
</dbReference>
<dbReference type="NCBIfam" id="TIGR00451">
    <property type="entry name" value="unchar_dom_2"/>
    <property type="match status" value="1"/>
</dbReference>
<dbReference type="CDD" id="cd21156">
    <property type="entry name" value="PUA_eIF2d-like"/>
    <property type="match status" value="1"/>
</dbReference>
<dbReference type="InterPro" id="IPR039757">
    <property type="entry name" value="EIF2D"/>
</dbReference>
<dbReference type="SUPFAM" id="SSF88697">
    <property type="entry name" value="PUA domain-like"/>
    <property type="match status" value="1"/>
</dbReference>
<feature type="domain" description="DM2" evidence="5">
    <location>
        <begin position="435"/>
        <end position="521"/>
    </location>
</feature>
<evidence type="ECO:0000259" key="4">
    <source>
        <dbReference type="PROSITE" id="PS50296"/>
    </source>
</evidence>
<proteinExistence type="inferred from homology"/>
<dbReference type="CDD" id="cd11608">
    <property type="entry name" value="eIF2D_C"/>
    <property type="match status" value="1"/>
</dbReference>
<dbReference type="AlphaFoldDB" id="A0AAE0SY75"/>
<comment type="similarity">
    <text evidence="1">Belongs to the eIF2D family.</text>
</comment>
<dbReference type="CDD" id="cd11610">
    <property type="entry name" value="eIF2D_N"/>
    <property type="match status" value="1"/>
</dbReference>
<dbReference type="InterPro" id="IPR003121">
    <property type="entry name" value="SWIB_MDM2_domain"/>
</dbReference>
<dbReference type="InterPro" id="IPR015947">
    <property type="entry name" value="PUA-like_sf"/>
</dbReference>
<keyword evidence="2" id="KW-0963">Cytoplasm</keyword>
<dbReference type="Pfam" id="PF17832">
    <property type="entry name" value="Pre-PUA"/>
    <property type="match status" value="1"/>
</dbReference>
<dbReference type="GO" id="GO:0003723">
    <property type="term" value="F:RNA binding"/>
    <property type="evidence" value="ECO:0007669"/>
    <property type="project" value="InterPro"/>
</dbReference>
<dbReference type="PROSITE" id="PS50296">
    <property type="entry name" value="SUI1"/>
    <property type="match status" value="1"/>
</dbReference>
<gene>
    <name evidence="6" type="ORF">CHS0354_022416</name>
</gene>
<reference evidence="6" key="1">
    <citation type="journal article" date="2021" name="Genome Biol. Evol.">
        <title>A High-Quality Reference Genome for a Parasitic Bivalve with Doubly Uniparental Inheritance (Bivalvia: Unionida).</title>
        <authorList>
            <person name="Smith C.H."/>
        </authorList>
    </citation>
    <scope>NUCLEOTIDE SEQUENCE</scope>
    <source>
        <strain evidence="6">CHS0354</strain>
    </source>
</reference>
<name>A0AAE0SY75_9BIVA</name>
<dbReference type="FunFam" id="3.30.780.10:FF:000008">
    <property type="entry name" value="eukaryotic translation initiation factor 2D"/>
    <property type="match status" value="1"/>
</dbReference>
<dbReference type="Proteomes" id="UP001195483">
    <property type="component" value="Unassembled WGS sequence"/>
</dbReference>
<dbReference type="Gene3D" id="3.10.400.20">
    <property type="match status" value="1"/>
</dbReference>
<dbReference type="Pfam" id="PF26292">
    <property type="entry name" value="PUA_elF2D"/>
    <property type="match status" value="1"/>
</dbReference>
<dbReference type="SUPFAM" id="SSF55159">
    <property type="entry name" value="eIF1-like"/>
    <property type="match status" value="1"/>
</dbReference>
<sequence>MFKKPFQVKTQTLMKGSDRKKLKADIGKLFPQLTLDCLSEMIPKKEEMTVTKIFTHAGDSAFIYSVQKNPLFFEVEKIIYPTVYLLWRYTDLLPLIFTWPPVFSKLTKGADLMLPGVFVRGQLTPSTFSHLQKGDLCAISLLGNKAPVAVGKMLLSGSDMFDSGMKGKGVQCVHILGDELWAFGDNSKPPDLGDDFMPDKNEGTDSTGNGESEVLGADLDLKGPTETLDQPEDASLPSIGGMNLGESGSATGQDPNTSHYDDFTSSNENQSTVEKNLNIVNIQSEQQSSISGDSASVKVQEEEMSLQENGISTIDQMDELLYTCFLCALKNSVKKLDLPLLTSTFFRSFMSPYCPSGKILDIKKSRYKKLSKFLQSMEKKGFIKVKELSKGVDSIVEVDRSHPELKEFKVPDDRKLEETVSSTMEGPMKEFQPPTITEKFGVTTAILPLVKAFGYSKGSALSSSEVRSCITDYVKANSLQMDDSESQVLLDPVLADIVLNKEEGDITTLKWEQLFSRFTSKMQTVHEITFPGLPPVLKKGKVEPIKIDVVQRASNKKITLVENLETYGIDPEEFAHTVQIGVACSTSVSPLPQKNKGFQVMIQGNQINFIADLLTSQYKIARKCITGLEKAPKKR</sequence>
<dbReference type="InterPro" id="IPR048247">
    <property type="entry name" value="eIF2D_N"/>
</dbReference>
<dbReference type="Pfam" id="PF26291">
    <property type="entry name" value="SWIB_eIF2D"/>
    <property type="match status" value="1"/>
</dbReference>
<dbReference type="InterPro" id="IPR058886">
    <property type="entry name" value="SWIB_eIF2D"/>
</dbReference>
<dbReference type="EMBL" id="JAEAOA010001358">
    <property type="protein sequence ID" value="KAK3599845.1"/>
    <property type="molecule type" value="Genomic_DNA"/>
</dbReference>
<accession>A0AAE0SY75</accession>
<dbReference type="SUPFAM" id="SSF47592">
    <property type="entry name" value="SWIB/MDM2 domain"/>
    <property type="match status" value="1"/>
</dbReference>
<evidence type="ECO:0000259" key="5">
    <source>
        <dbReference type="PROSITE" id="PS51925"/>
    </source>
</evidence>
<dbReference type="Pfam" id="PF25304">
    <property type="entry name" value="WHD_eIF2D"/>
    <property type="match status" value="1"/>
</dbReference>
<evidence type="ECO:0008006" key="8">
    <source>
        <dbReference type="Google" id="ProtNLM"/>
    </source>
</evidence>